<organism evidence="1 2">
    <name type="scientific">Mangrovibacterium diazotrophicum</name>
    <dbReference type="NCBI Taxonomy" id="1261403"/>
    <lineage>
        <taxon>Bacteria</taxon>
        <taxon>Pseudomonadati</taxon>
        <taxon>Bacteroidota</taxon>
        <taxon>Bacteroidia</taxon>
        <taxon>Marinilabiliales</taxon>
        <taxon>Prolixibacteraceae</taxon>
        <taxon>Mangrovibacterium</taxon>
    </lineage>
</organism>
<evidence type="ECO:0000313" key="2">
    <source>
        <dbReference type="Proteomes" id="UP000283387"/>
    </source>
</evidence>
<keyword evidence="2" id="KW-1185">Reference proteome</keyword>
<dbReference type="GO" id="GO:0004497">
    <property type="term" value="F:monooxygenase activity"/>
    <property type="evidence" value="ECO:0007669"/>
    <property type="project" value="UniProtKB-KW"/>
</dbReference>
<sequence>MIKNLTSLVLLYFVGLGAISAQVSIKKEQGGIWIIDGGKNVAFYQKEPMSFNAAEKRNNFLHPVMLPDGTTITENAPDDHLHHRGIFWAWHQILIDEQQVSDGWDLKNFAVDVKSIEFRRLKSGDGELQTTSFWTSPLYKNGEEAYLKEITTYTFHKQKGNYRIMHFRIRLISQVENLKLGGSQDEKGYGGFSARIKLPADVQFRSNHGNVQPENTPVQAGDYINISGSMARNGNGAGGVIIYADPNNPINTHSWILRSKESMQNAVFPGRYPVQLKQGEPLELNYTVVLYTGKVKERNILKEIELDDSQLTKE</sequence>
<dbReference type="Proteomes" id="UP000283387">
    <property type="component" value="Unassembled WGS sequence"/>
</dbReference>
<name>A0A419W389_9BACT</name>
<gene>
    <name evidence="1" type="ORF">BC643_0257</name>
</gene>
<accession>A0A419W389</accession>
<dbReference type="InterPro" id="IPR029475">
    <property type="entry name" value="DUF6807"/>
</dbReference>
<keyword evidence="1" id="KW-0503">Monooxygenase</keyword>
<dbReference type="OrthoDB" id="2540540at2"/>
<protein>
    <submittedName>
        <fullName evidence="1">Methane monooxygenase PmoA-like</fullName>
    </submittedName>
</protein>
<dbReference type="Pfam" id="PF14100">
    <property type="entry name" value="DUF6807"/>
    <property type="match status" value="1"/>
</dbReference>
<proteinExistence type="predicted"/>
<dbReference type="RefSeq" id="WP_120271366.1">
    <property type="nucleotide sequence ID" value="NZ_RAPN01000001.1"/>
</dbReference>
<keyword evidence="1" id="KW-0560">Oxidoreductase</keyword>
<evidence type="ECO:0000313" key="1">
    <source>
        <dbReference type="EMBL" id="RKD89923.1"/>
    </source>
</evidence>
<dbReference type="AlphaFoldDB" id="A0A419W389"/>
<comment type="caution">
    <text evidence="1">The sequence shown here is derived from an EMBL/GenBank/DDBJ whole genome shotgun (WGS) entry which is preliminary data.</text>
</comment>
<reference evidence="1 2" key="1">
    <citation type="submission" date="2018-09" db="EMBL/GenBank/DDBJ databases">
        <title>Genomic Encyclopedia of Archaeal and Bacterial Type Strains, Phase II (KMG-II): from individual species to whole genera.</title>
        <authorList>
            <person name="Goeker M."/>
        </authorList>
    </citation>
    <scope>NUCLEOTIDE SEQUENCE [LARGE SCALE GENOMIC DNA]</scope>
    <source>
        <strain evidence="1 2">DSM 27148</strain>
    </source>
</reference>
<dbReference type="EMBL" id="RAPN01000001">
    <property type="protein sequence ID" value="RKD89923.1"/>
    <property type="molecule type" value="Genomic_DNA"/>
</dbReference>